<dbReference type="EMBL" id="JAQIOY010000009">
    <property type="protein sequence ID" value="MDA7426456.1"/>
    <property type="molecule type" value="Genomic_DNA"/>
</dbReference>
<dbReference type="Proteomes" id="UP001210720">
    <property type="component" value="Unassembled WGS sequence"/>
</dbReference>
<comment type="caution">
    <text evidence="2">The sequence shown here is derived from an EMBL/GenBank/DDBJ whole genome shotgun (WGS) entry which is preliminary data.</text>
</comment>
<name>A0ABT4XWW7_9RHOB</name>
<evidence type="ECO:0000313" key="3">
    <source>
        <dbReference type="Proteomes" id="UP001210720"/>
    </source>
</evidence>
<organism evidence="2 3">
    <name type="scientific">Thalassococcus lentus</name>
    <dbReference type="NCBI Taxonomy" id="1210524"/>
    <lineage>
        <taxon>Bacteria</taxon>
        <taxon>Pseudomonadati</taxon>
        <taxon>Pseudomonadota</taxon>
        <taxon>Alphaproteobacteria</taxon>
        <taxon>Rhodobacterales</taxon>
        <taxon>Roseobacteraceae</taxon>
        <taxon>Thalassococcus</taxon>
    </lineage>
</organism>
<protein>
    <submittedName>
        <fullName evidence="2">Uncharacterized protein</fullName>
    </submittedName>
</protein>
<keyword evidence="3" id="KW-1185">Reference proteome</keyword>
<dbReference type="RefSeq" id="WP_271433809.1">
    <property type="nucleotide sequence ID" value="NZ_JAQIOY010000009.1"/>
</dbReference>
<feature type="region of interest" description="Disordered" evidence="1">
    <location>
        <begin position="1"/>
        <end position="59"/>
    </location>
</feature>
<proteinExistence type="predicted"/>
<evidence type="ECO:0000313" key="2">
    <source>
        <dbReference type="EMBL" id="MDA7426456.1"/>
    </source>
</evidence>
<accession>A0ABT4XWW7</accession>
<gene>
    <name evidence="2" type="ORF">PFY00_17105</name>
</gene>
<feature type="compositionally biased region" description="Basic and acidic residues" evidence="1">
    <location>
        <begin position="25"/>
        <end position="44"/>
    </location>
</feature>
<sequence>MNTPPLAVCTPLRKFTPAANPRFTIGEEHQQNESDDKTNDDEHGSPLGTIKSGGRIEQV</sequence>
<evidence type="ECO:0000256" key="1">
    <source>
        <dbReference type="SAM" id="MobiDB-lite"/>
    </source>
</evidence>
<reference evidence="2 3" key="1">
    <citation type="submission" date="2023-01" db="EMBL/GenBank/DDBJ databases">
        <title>Thalassococcus onchidii sp. nov., isolated from a marine invertebrate from the South China Sea.</title>
        <authorList>
            <person name="Xu S."/>
            <person name="Liu Z."/>
            <person name="Xu Y."/>
        </authorList>
    </citation>
    <scope>NUCLEOTIDE SEQUENCE [LARGE SCALE GENOMIC DNA]</scope>
    <source>
        <strain evidence="2 3">KCTC 32084</strain>
    </source>
</reference>